<feature type="region of interest" description="Disordered" evidence="1">
    <location>
        <begin position="1"/>
        <end position="25"/>
    </location>
</feature>
<dbReference type="GO" id="GO:0008831">
    <property type="term" value="F:dTDP-4-dehydrorhamnose reductase activity"/>
    <property type="evidence" value="ECO:0007669"/>
    <property type="project" value="UniProtKB-EC"/>
</dbReference>
<evidence type="ECO:0000313" key="2">
    <source>
        <dbReference type="EMBL" id="CAA9396262.1"/>
    </source>
</evidence>
<dbReference type="AlphaFoldDB" id="A0A6J4NS59"/>
<dbReference type="SUPFAM" id="SSF51445">
    <property type="entry name" value="(Trans)glycosidases"/>
    <property type="match status" value="1"/>
</dbReference>
<protein>
    <submittedName>
        <fullName evidence="2">GH1</fullName>
        <ecNumber evidence="2">1.1.1.133</ecNumber>
    </submittedName>
</protein>
<dbReference type="Pfam" id="PF00232">
    <property type="entry name" value="Glyco_hydro_1"/>
    <property type="match status" value="1"/>
</dbReference>
<gene>
    <name evidence="2" type="ORF">AVDCRST_MAG64-1433</name>
</gene>
<dbReference type="PANTHER" id="PTHR12631:SF10">
    <property type="entry name" value="BETA-XYLOSIDASE-LIKE PROTEIN-RELATED"/>
    <property type="match status" value="1"/>
</dbReference>
<proteinExistence type="predicted"/>
<organism evidence="2">
    <name type="scientific">uncultured Phycisphaerae bacterium</name>
    <dbReference type="NCBI Taxonomy" id="904963"/>
    <lineage>
        <taxon>Bacteria</taxon>
        <taxon>Pseudomonadati</taxon>
        <taxon>Planctomycetota</taxon>
        <taxon>Phycisphaerae</taxon>
        <taxon>environmental samples</taxon>
    </lineage>
</organism>
<dbReference type="Gene3D" id="3.20.20.80">
    <property type="entry name" value="Glycosidases"/>
    <property type="match status" value="1"/>
</dbReference>
<dbReference type="InterPro" id="IPR017853">
    <property type="entry name" value="GH"/>
</dbReference>
<sequence>MPYVKPVAQRTRRIKSAGNASPSANGQIIVHANGTPISGDPLHPEVPPPTITHTRAPTPDEIIDNLRFMFAVGIECSNPVVAGNQRVDQLEMTGHYEHWKKDLQLVRDLGLRYLRYGPPIHRIFTGPGQYNWDQLDPVMAEMLRLGIRPIIDFVHFGLPDWLGNFQNPDWPKHVADYAAAFCRRYPWVRFFTPVNEIFVTAQFSGAFGWWNEQLMSDHAFVTNIKHCVKASMLAMREVLHQRPDAIFIFSESTEYVHPGSPKMVPKATFLNERRFLSLDLLFGHDVSATMYQYLLHSGMTAEEYQWFREQSDLRSHCIMGTDYYITNEHVIRDDGSTIGAGDVYGYYVITRQYFDRYRLPVMHTETNRVSNNAVEWLWKEWMNLLRLRQDGVPIVGFTWYGLVDMKDWDSALTKIRGHVNKVGLYNLDRRPRKVAKEYRKLIESYASFPISSSKFPLLTA</sequence>
<dbReference type="PANTHER" id="PTHR12631">
    <property type="entry name" value="ALPHA-L-IDURONIDASE"/>
    <property type="match status" value="1"/>
</dbReference>
<keyword evidence="2" id="KW-0560">Oxidoreductase</keyword>
<reference evidence="2" key="1">
    <citation type="submission" date="2020-02" db="EMBL/GenBank/DDBJ databases">
        <authorList>
            <person name="Meier V. D."/>
        </authorList>
    </citation>
    <scope>NUCLEOTIDE SEQUENCE</scope>
    <source>
        <strain evidence="2">AVDCRST_MAG64</strain>
    </source>
</reference>
<dbReference type="EMBL" id="CADCUQ010000331">
    <property type="protein sequence ID" value="CAA9396262.1"/>
    <property type="molecule type" value="Genomic_DNA"/>
</dbReference>
<evidence type="ECO:0000256" key="1">
    <source>
        <dbReference type="SAM" id="MobiDB-lite"/>
    </source>
</evidence>
<dbReference type="GO" id="GO:0005975">
    <property type="term" value="P:carbohydrate metabolic process"/>
    <property type="evidence" value="ECO:0007669"/>
    <property type="project" value="InterPro"/>
</dbReference>
<dbReference type="InterPro" id="IPR051923">
    <property type="entry name" value="Glycosyl_Hydrolase_39"/>
</dbReference>
<dbReference type="EC" id="1.1.1.133" evidence="2"/>
<dbReference type="InterPro" id="IPR001360">
    <property type="entry name" value="Glyco_hydro_1"/>
</dbReference>
<name>A0A6J4NS59_9BACT</name>
<accession>A0A6J4NS59</accession>
<dbReference type="GO" id="GO:0004553">
    <property type="term" value="F:hydrolase activity, hydrolyzing O-glycosyl compounds"/>
    <property type="evidence" value="ECO:0007669"/>
    <property type="project" value="InterPro"/>
</dbReference>